<evidence type="ECO:0000313" key="1">
    <source>
        <dbReference type="EMBL" id="EJV21058.1"/>
    </source>
</evidence>
<protein>
    <submittedName>
        <fullName evidence="1">Uncharacterized protein</fullName>
    </submittedName>
</protein>
<proteinExistence type="predicted"/>
<dbReference type="EMBL" id="ALZR01000008">
    <property type="protein sequence ID" value="EJV21058.1"/>
    <property type="molecule type" value="Genomic_DNA"/>
</dbReference>
<dbReference type="AlphaFoldDB" id="A0AAV3GQ80"/>
<organism evidence="1 2">
    <name type="scientific">Enterococcus faecalis ERV63</name>
    <dbReference type="NCBI Taxonomy" id="1134793"/>
    <lineage>
        <taxon>Bacteria</taxon>
        <taxon>Bacillati</taxon>
        <taxon>Bacillota</taxon>
        <taxon>Bacilli</taxon>
        <taxon>Lactobacillales</taxon>
        <taxon>Enterococcaceae</taxon>
        <taxon>Enterococcus</taxon>
    </lineage>
</organism>
<accession>A0AAV3GQ80</accession>
<comment type="caution">
    <text evidence="1">The sequence shown here is derived from an EMBL/GenBank/DDBJ whole genome shotgun (WGS) entry which is preliminary data.</text>
</comment>
<name>A0AAV3GQ80_ENTFL</name>
<sequence length="47" mass="5366">MADQVNIDLLGQAYCNVMTRKTGITHTYTIKGKDDKKQNEKNVQKPK</sequence>
<reference evidence="1 2" key="1">
    <citation type="submission" date="2012-04" db="EMBL/GenBank/DDBJ databases">
        <authorList>
            <person name="Weinstock G."/>
            <person name="Sodergren E."/>
            <person name="Lobos E.A."/>
            <person name="Fulton L."/>
            <person name="Fulton R."/>
            <person name="Courtney L."/>
            <person name="Fronick C."/>
            <person name="O'Laughlin M."/>
            <person name="Godfrey J."/>
            <person name="Wilson R.M."/>
            <person name="Miner T."/>
            <person name="Farmer C."/>
            <person name="Delehaunty K."/>
            <person name="Cordes M."/>
            <person name="Minx P."/>
            <person name="Tomlinson C."/>
            <person name="Chen J."/>
            <person name="Wollam A."/>
            <person name="Pepin K.H."/>
            <person name="Bhonagiri V."/>
            <person name="Zhang X."/>
            <person name="Suruliraj S."/>
            <person name="Warren W."/>
            <person name="Mitreva M."/>
            <person name="Mardis E.R."/>
            <person name="Wilson R.K."/>
        </authorList>
    </citation>
    <scope>NUCLEOTIDE SEQUENCE [LARGE SCALE GENOMIC DNA]</scope>
    <source>
        <strain evidence="1 2">ERV63</strain>
    </source>
</reference>
<dbReference type="RefSeq" id="WP_002393055.1">
    <property type="nucleotide sequence ID" value="NZ_JH805671.1"/>
</dbReference>
<gene>
    <name evidence="1" type="ORF">HMPREF1336_00056</name>
</gene>
<evidence type="ECO:0000313" key="2">
    <source>
        <dbReference type="Proteomes" id="UP000004117"/>
    </source>
</evidence>
<dbReference type="Proteomes" id="UP000004117">
    <property type="component" value="Unassembled WGS sequence"/>
</dbReference>